<accession>A0AAD7I7E3</accession>
<feature type="compositionally biased region" description="Basic and acidic residues" evidence="1">
    <location>
        <begin position="36"/>
        <end position="58"/>
    </location>
</feature>
<dbReference type="AlphaFoldDB" id="A0AAD7I7E3"/>
<sequence length="79" mass="8996">MIDCWFYVLCFFISSAGRCRTNTVIRVGACRSQEAGQRRIEGRPNRKENESKGRKSGGEPESPAAVRIVPEKCRCERFN</sequence>
<feature type="chain" id="PRO_5042224093" description="Secreted protein" evidence="2">
    <location>
        <begin position="22"/>
        <end position="79"/>
    </location>
</feature>
<comment type="caution">
    <text evidence="3">The sequence shown here is derived from an EMBL/GenBank/DDBJ whole genome shotgun (WGS) entry which is preliminary data.</text>
</comment>
<keyword evidence="4" id="KW-1185">Reference proteome</keyword>
<evidence type="ECO:0000256" key="1">
    <source>
        <dbReference type="SAM" id="MobiDB-lite"/>
    </source>
</evidence>
<proteinExistence type="predicted"/>
<evidence type="ECO:0000256" key="2">
    <source>
        <dbReference type="SAM" id="SignalP"/>
    </source>
</evidence>
<name>A0AAD7I7E3_9AGAR</name>
<feature type="region of interest" description="Disordered" evidence="1">
    <location>
        <begin position="34"/>
        <end position="65"/>
    </location>
</feature>
<gene>
    <name evidence="3" type="ORF">DFH07DRAFT_97726</name>
</gene>
<protein>
    <recommendedName>
        <fullName evidence="5">Secreted protein</fullName>
    </recommendedName>
</protein>
<keyword evidence="2" id="KW-0732">Signal</keyword>
<reference evidence="3" key="1">
    <citation type="submission" date="2023-03" db="EMBL/GenBank/DDBJ databases">
        <title>Massive genome expansion in bonnet fungi (Mycena s.s.) driven by repeated elements and novel gene families across ecological guilds.</title>
        <authorList>
            <consortium name="Lawrence Berkeley National Laboratory"/>
            <person name="Harder C.B."/>
            <person name="Miyauchi S."/>
            <person name="Viragh M."/>
            <person name="Kuo A."/>
            <person name="Thoen E."/>
            <person name="Andreopoulos B."/>
            <person name="Lu D."/>
            <person name="Skrede I."/>
            <person name="Drula E."/>
            <person name="Henrissat B."/>
            <person name="Morin E."/>
            <person name="Kohler A."/>
            <person name="Barry K."/>
            <person name="LaButti K."/>
            <person name="Morin E."/>
            <person name="Salamov A."/>
            <person name="Lipzen A."/>
            <person name="Mereny Z."/>
            <person name="Hegedus B."/>
            <person name="Baldrian P."/>
            <person name="Stursova M."/>
            <person name="Weitz H."/>
            <person name="Taylor A."/>
            <person name="Grigoriev I.V."/>
            <person name="Nagy L.G."/>
            <person name="Martin F."/>
            <person name="Kauserud H."/>
        </authorList>
    </citation>
    <scope>NUCLEOTIDE SEQUENCE</scope>
    <source>
        <strain evidence="3">CBHHK188m</strain>
    </source>
</reference>
<dbReference type="Proteomes" id="UP001215280">
    <property type="component" value="Unassembled WGS sequence"/>
</dbReference>
<dbReference type="EMBL" id="JARJLG010000147">
    <property type="protein sequence ID" value="KAJ7736755.1"/>
    <property type="molecule type" value="Genomic_DNA"/>
</dbReference>
<feature type="signal peptide" evidence="2">
    <location>
        <begin position="1"/>
        <end position="21"/>
    </location>
</feature>
<evidence type="ECO:0008006" key="5">
    <source>
        <dbReference type="Google" id="ProtNLM"/>
    </source>
</evidence>
<evidence type="ECO:0000313" key="3">
    <source>
        <dbReference type="EMBL" id="KAJ7736755.1"/>
    </source>
</evidence>
<organism evidence="3 4">
    <name type="scientific">Mycena maculata</name>
    <dbReference type="NCBI Taxonomy" id="230809"/>
    <lineage>
        <taxon>Eukaryota</taxon>
        <taxon>Fungi</taxon>
        <taxon>Dikarya</taxon>
        <taxon>Basidiomycota</taxon>
        <taxon>Agaricomycotina</taxon>
        <taxon>Agaricomycetes</taxon>
        <taxon>Agaricomycetidae</taxon>
        <taxon>Agaricales</taxon>
        <taxon>Marasmiineae</taxon>
        <taxon>Mycenaceae</taxon>
        <taxon>Mycena</taxon>
    </lineage>
</organism>
<evidence type="ECO:0000313" key="4">
    <source>
        <dbReference type="Proteomes" id="UP001215280"/>
    </source>
</evidence>